<dbReference type="InterPro" id="IPR035647">
    <property type="entry name" value="EFG_III/V"/>
</dbReference>
<dbReference type="InterPro" id="IPR015269">
    <property type="entry name" value="UPF0029_Impact_C"/>
</dbReference>
<dbReference type="InterPro" id="IPR020568">
    <property type="entry name" value="Ribosomal_Su5_D2-typ_SF"/>
</dbReference>
<feature type="domain" description="UPF0029" evidence="3">
    <location>
        <begin position="140"/>
        <end position="195"/>
    </location>
</feature>
<dbReference type="Gene3D" id="3.30.70.240">
    <property type="match status" value="1"/>
</dbReference>
<dbReference type="SUPFAM" id="SSF54211">
    <property type="entry name" value="Ribosomal protein S5 domain 2-like"/>
    <property type="match status" value="1"/>
</dbReference>
<feature type="domain" description="Impact N-terminal" evidence="2">
    <location>
        <begin position="19"/>
        <end position="123"/>
    </location>
</feature>
<dbReference type="PROSITE" id="PS00910">
    <property type="entry name" value="UPF0029"/>
    <property type="match status" value="1"/>
</dbReference>
<protein>
    <submittedName>
        <fullName evidence="4">YigZ family protein</fullName>
    </submittedName>
</protein>
<dbReference type="InterPro" id="IPR023582">
    <property type="entry name" value="Impact"/>
</dbReference>
<comment type="caution">
    <text evidence="4">The sequence shown here is derived from an EMBL/GenBank/DDBJ whole genome shotgun (WGS) entry which is preliminary data.</text>
</comment>
<dbReference type="Proteomes" id="UP001144204">
    <property type="component" value="Unassembled WGS sequence"/>
</dbReference>
<evidence type="ECO:0000259" key="3">
    <source>
        <dbReference type="Pfam" id="PF09186"/>
    </source>
</evidence>
<dbReference type="Pfam" id="PF01205">
    <property type="entry name" value="Impact_N"/>
    <property type="match status" value="1"/>
</dbReference>
<dbReference type="NCBIfam" id="TIGR00257">
    <property type="entry name" value="IMPACT_YIGZ"/>
    <property type="match status" value="1"/>
</dbReference>
<dbReference type="Gene3D" id="3.30.230.30">
    <property type="entry name" value="Impact, N-terminal domain"/>
    <property type="match status" value="1"/>
</dbReference>
<dbReference type="Pfam" id="PF09186">
    <property type="entry name" value="DUF1949"/>
    <property type="match status" value="1"/>
</dbReference>
<reference evidence="4" key="1">
    <citation type="submission" date="2022-07" db="EMBL/GenBank/DDBJ databases">
        <authorList>
            <person name="Kouya T."/>
            <person name="Ishiyama Y."/>
        </authorList>
    </citation>
    <scope>NUCLEOTIDE SEQUENCE</scope>
    <source>
        <strain evidence="4">WR16-4</strain>
    </source>
</reference>
<evidence type="ECO:0000256" key="1">
    <source>
        <dbReference type="ARBA" id="ARBA00007665"/>
    </source>
</evidence>
<dbReference type="RefSeq" id="WP_286136605.1">
    <property type="nucleotide sequence ID" value="NZ_BRPL01000002.1"/>
</dbReference>
<dbReference type="InterPro" id="IPR020569">
    <property type="entry name" value="UPF0029_Impact_CS"/>
</dbReference>
<reference evidence="4" key="2">
    <citation type="journal article" date="2023" name="PLoS ONE">
        <title>Philodulcilactobacillus myokoensis gen. nov., sp. nov., a fructophilic, acidophilic, and agar-phobic lactic acid bacterium isolated from fermented vegetable extracts.</title>
        <authorList>
            <person name="Kouya T."/>
            <person name="Ishiyama Y."/>
            <person name="Ohashi S."/>
            <person name="Kumakubo R."/>
            <person name="Yamazaki T."/>
            <person name="Otaki T."/>
        </authorList>
    </citation>
    <scope>NUCLEOTIDE SEQUENCE</scope>
    <source>
        <strain evidence="4">WR16-4</strain>
    </source>
</reference>
<dbReference type="GO" id="GO:0005737">
    <property type="term" value="C:cytoplasm"/>
    <property type="evidence" value="ECO:0007669"/>
    <property type="project" value="TreeGrafter"/>
</dbReference>
<name>A0A9W6B1D0_9LACO</name>
<dbReference type="PANTHER" id="PTHR16301">
    <property type="entry name" value="IMPACT-RELATED"/>
    <property type="match status" value="1"/>
</dbReference>
<dbReference type="InterPro" id="IPR015796">
    <property type="entry name" value="Impact_YigZ-like"/>
</dbReference>
<dbReference type="PANTHER" id="PTHR16301:SF20">
    <property type="entry name" value="IMPACT FAMILY MEMBER YIGZ"/>
    <property type="match status" value="1"/>
</dbReference>
<dbReference type="EMBL" id="BRPL01000002">
    <property type="protein sequence ID" value="GLB47147.1"/>
    <property type="molecule type" value="Genomic_DNA"/>
</dbReference>
<evidence type="ECO:0000313" key="5">
    <source>
        <dbReference type="Proteomes" id="UP001144204"/>
    </source>
</evidence>
<dbReference type="AlphaFoldDB" id="A0A9W6B1D0"/>
<evidence type="ECO:0000259" key="2">
    <source>
        <dbReference type="Pfam" id="PF01205"/>
    </source>
</evidence>
<proteinExistence type="inferred from homology"/>
<dbReference type="GO" id="GO:0006446">
    <property type="term" value="P:regulation of translational initiation"/>
    <property type="evidence" value="ECO:0007669"/>
    <property type="project" value="TreeGrafter"/>
</dbReference>
<accession>A0A9W6B1D0</accession>
<gene>
    <name evidence="4" type="ORF">WR164_11260</name>
</gene>
<sequence>MTKNYLTIKTNGQHEIDIKKSRFICYVKRIKDEDDAKKFIEKIKTINRKATHNCFAYMVGRDDHIQRESDNGEPSSTAGIPILRVLQMKHLHDTVAVVTRYFGGIKLGAGGLIRAYSNATSKTIDQIGIVKRVLQTQISINVDYSLGEKLKYHLEQERVNILNIKYTSKMTIIVAIDTPQIKPFQEKIINLLNDRVEFKIGQKQYLEVDYHPNQK</sequence>
<keyword evidence="5" id="KW-1185">Reference proteome</keyword>
<organism evidence="4 5">
    <name type="scientific">Philodulcilactobacillus myokoensis</name>
    <dbReference type="NCBI Taxonomy" id="2929573"/>
    <lineage>
        <taxon>Bacteria</taxon>
        <taxon>Bacillati</taxon>
        <taxon>Bacillota</taxon>
        <taxon>Bacilli</taxon>
        <taxon>Lactobacillales</taxon>
        <taxon>Lactobacillaceae</taxon>
        <taxon>Philodulcilactobacillus</taxon>
    </lineage>
</organism>
<dbReference type="InterPro" id="IPR036956">
    <property type="entry name" value="Impact_N_sf"/>
</dbReference>
<dbReference type="InterPro" id="IPR001498">
    <property type="entry name" value="Impact_N"/>
</dbReference>
<dbReference type="SUPFAM" id="SSF54980">
    <property type="entry name" value="EF-G C-terminal domain-like"/>
    <property type="match status" value="1"/>
</dbReference>
<comment type="similarity">
    <text evidence="1">Belongs to the IMPACT family.</text>
</comment>
<evidence type="ECO:0000313" key="4">
    <source>
        <dbReference type="EMBL" id="GLB47147.1"/>
    </source>
</evidence>